<dbReference type="Proteomes" id="UP000826661">
    <property type="component" value="Chromosome V"/>
</dbReference>
<name>A0A8G0LIF5_9HYPO</name>
<feature type="compositionally biased region" description="Basic and acidic residues" evidence="1">
    <location>
        <begin position="80"/>
        <end position="93"/>
    </location>
</feature>
<gene>
    <name evidence="2" type="ORF">H0G86_009892</name>
</gene>
<dbReference type="EMBL" id="CP075868">
    <property type="protein sequence ID" value="QYT02909.1"/>
    <property type="molecule type" value="Genomic_DNA"/>
</dbReference>
<evidence type="ECO:0000256" key="1">
    <source>
        <dbReference type="SAM" id="MobiDB-lite"/>
    </source>
</evidence>
<organism evidence="2 3">
    <name type="scientific">Trichoderma simmonsii</name>
    <dbReference type="NCBI Taxonomy" id="1491479"/>
    <lineage>
        <taxon>Eukaryota</taxon>
        <taxon>Fungi</taxon>
        <taxon>Dikarya</taxon>
        <taxon>Ascomycota</taxon>
        <taxon>Pezizomycotina</taxon>
        <taxon>Sordariomycetes</taxon>
        <taxon>Hypocreomycetidae</taxon>
        <taxon>Hypocreales</taxon>
        <taxon>Hypocreaceae</taxon>
        <taxon>Trichoderma</taxon>
    </lineage>
</organism>
<protein>
    <submittedName>
        <fullName evidence="2">Uncharacterized protein</fullName>
    </submittedName>
</protein>
<evidence type="ECO:0000313" key="3">
    <source>
        <dbReference type="Proteomes" id="UP000826661"/>
    </source>
</evidence>
<keyword evidence="3" id="KW-1185">Reference proteome</keyword>
<evidence type="ECO:0000313" key="2">
    <source>
        <dbReference type="EMBL" id="QYT02909.1"/>
    </source>
</evidence>
<feature type="region of interest" description="Disordered" evidence="1">
    <location>
        <begin position="74"/>
        <end position="102"/>
    </location>
</feature>
<proteinExistence type="predicted"/>
<dbReference type="AlphaFoldDB" id="A0A8G0LIF5"/>
<accession>A0A8G0LIF5</accession>
<reference evidence="2 3" key="1">
    <citation type="journal article" date="2021" name="BMC Genomics">
        <title>Telomere-to-telomere genome assembly of asparaginase-producing Trichoderma simmonsii.</title>
        <authorList>
            <person name="Chung D."/>
            <person name="Kwon Y.M."/>
            <person name="Yang Y."/>
        </authorList>
    </citation>
    <scope>NUCLEOTIDE SEQUENCE [LARGE SCALE GENOMIC DNA]</scope>
    <source>
        <strain evidence="2 3">GH-Sj1</strain>
    </source>
</reference>
<sequence>MAMTSVANPPCSTSTPSAFTPFYFFFLRTCSFPSPPPRVAIHHSTAIGISASLATFWEAKAAIRQRIQNVAATHVGHSSTKRDLGLEDADGKKQVLGRPPIP</sequence>